<feature type="compositionally biased region" description="Basic and acidic residues" evidence="5">
    <location>
        <begin position="477"/>
        <end position="495"/>
    </location>
</feature>
<sequence length="588" mass="66133">MSSIGLATPPQIGDAAPTTTCSAALATFLSTSKVTFLTQVREAPEDAKKWTLVTGNEAGDLDSIASAIGYAWFLSQVNQQPAIPLIQIAKEDFILRAENLFALSLAGIPDPQEYLLSPSDLCDFHPDNFALVDHNRLGAQYAGGKVVGVIDHHEDEGLYMDTAVPRLIKPCGSCASLVASQLPPDLPAELATLLLSAILIDTAGLKPGGKATDDDRLAAVNLAVKSTLGISHNLTDVGLRDVPAIKNLSKELGEKKNDLSHLSGWDLLRRDYKESTYILPWADGQPAIKVGLATVPVQLKVWGSDGKLETDSLAWMKKRDLTILGVLTTFREEKDDGKEKKKDKKDKDEEKEKKKDKDKDKKDKKKEKDEEKEKKDKDKDKKKDKKKENDDDDDEKEKKKDKKKEKDEEKEKKKDKKKDDDEKDKKKDKEKKKDEDEKEKEKKEKKKEKGDEKEEKKKDKKEEKDDEEKDKKKDKKKEKEKDKKDDKEKEKDEGKKGKHAREQAWIILDNEGSSVDVNALAARLWQGLEEDTTLQLKPHKNFAVDDGKTDKLPPNSKIRVYKQKNADATRKAVAPLVKTILEKPDAKL</sequence>
<evidence type="ECO:0000256" key="1">
    <source>
        <dbReference type="ARBA" id="ARBA00001936"/>
    </source>
</evidence>
<dbReference type="Proteomes" id="UP000001861">
    <property type="component" value="Unassembled WGS sequence"/>
</dbReference>
<dbReference type="PANTHER" id="PTHR12112:SF39">
    <property type="entry name" value="EG:152A3.5 PROTEIN (FBGN0003116_PN PROTEIN)"/>
    <property type="match status" value="1"/>
</dbReference>
<keyword evidence="4" id="KW-0464">Manganese</keyword>
<dbReference type="OMA" id="YILPWAD"/>
<dbReference type="STRING" id="240176.A8NZZ7"/>
<feature type="domain" description="DDH" evidence="6">
    <location>
        <begin position="52"/>
        <end position="198"/>
    </location>
</feature>
<dbReference type="VEuPathDB" id="FungiDB:CC1G_12482"/>
<dbReference type="OrthoDB" id="374045at2759"/>
<evidence type="ECO:0000259" key="7">
    <source>
        <dbReference type="Pfam" id="PF02833"/>
    </source>
</evidence>
<dbReference type="KEGG" id="cci:CC1G_12482"/>
<dbReference type="AlphaFoldDB" id="A8NZZ7"/>
<accession>A8NZZ7</accession>
<dbReference type="InterPro" id="IPR004097">
    <property type="entry name" value="DHHA2"/>
</dbReference>
<dbReference type="eggNOG" id="KOG4129">
    <property type="taxonomic scope" value="Eukaryota"/>
</dbReference>
<evidence type="ECO:0000313" key="8">
    <source>
        <dbReference type="EMBL" id="EAU84042.2"/>
    </source>
</evidence>
<dbReference type="GO" id="GO:0005737">
    <property type="term" value="C:cytoplasm"/>
    <property type="evidence" value="ECO:0007669"/>
    <property type="project" value="TreeGrafter"/>
</dbReference>
<dbReference type="PANTHER" id="PTHR12112">
    <property type="entry name" value="BNIP - RELATED"/>
    <property type="match status" value="1"/>
</dbReference>
<keyword evidence="3" id="KW-0378">Hydrolase</keyword>
<dbReference type="HOGENOM" id="CLU_019358_1_1_1"/>
<dbReference type="InterPro" id="IPR038763">
    <property type="entry name" value="DHH_sf"/>
</dbReference>
<dbReference type="InParanoid" id="A8NZZ7"/>
<keyword evidence="9" id="KW-1185">Reference proteome</keyword>
<dbReference type="InterPro" id="IPR038222">
    <property type="entry name" value="DHHA2_dom_sf"/>
</dbReference>
<evidence type="ECO:0000256" key="5">
    <source>
        <dbReference type="SAM" id="MobiDB-lite"/>
    </source>
</evidence>
<dbReference type="InterPro" id="IPR001667">
    <property type="entry name" value="DDH_dom"/>
</dbReference>
<dbReference type="Pfam" id="PF01368">
    <property type="entry name" value="DHH"/>
    <property type="match status" value="1"/>
</dbReference>
<evidence type="ECO:0000256" key="3">
    <source>
        <dbReference type="ARBA" id="ARBA00022801"/>
    </source>
</evidence>
<organism evidence="8 9">
    <name type="scientific">Coprinopsis cinerea (strain Okayama-7 / 130 / ATCC MYA-4618 / FGSC 9003)</name>
    <name type="common">Inky cap fungus</name>
    <name type="synonym">Hormographiella aspergillata</name>
    <dbReference type="NCBI Taxonomy" id="240176"/>
    <lineage>
        <taxon>Eukaryota</taxon>
        <taxon>Fungi</taxon>
        <taxon>Dikarya</taxon>
        <taxon>Basidiomycota</taxon>
        <taxon>Agaricomycotina</taxon>
        <taxon>Agaricomycetes</taxon>
        <taxon>Agaricomycetidae</taxon>
        <taxon>Agaricales</taxon>
        <taxon>Agaricineae</taxon>
        <taxon>Psathyrellaceae</taxon>
        <taxon>Coprinopsis</taxon>
    </lineage>
</organism>
<comment type="cofactor">
    <cofactor evidence="1">
        <name>Mn(2+)</name>
        <dbReference type="ChEBI" id="CHEBI:29035"/>
    </cofactor>
</comment>
<gene>
    <name evidence="8" type="ORF">CC1G_12482</name>
</gene>
<evidence type="ECO:0000256" key="2">
    <source>
        <dbReference type="ARBA" id="ARBA00022723"/>
    </source>
</evidence>
<keyword evidence="2" id="KW-0479">Metal-binding</keyword>
<comment type="caution">
    <text evidence="8">The sequence shown here is derived from an EMBL/GenBank/DDBJ whole genome shotgun (WGS) entry which is preliminary data.</text>
</comment>
<protein>
    <submittedName>
        <fullName evidence="8">Exopolyphosphatase</fullName>
    </submittedName>
</protein>
<reference evidence="8 9" key="1">
    <citation type="journal article" date="2010" name="Proc. Natl. Acad. Sci. U.S.A.">
        <title>Insights into evolution of multicellular fungi from the assembled chromosomes of the mushroom Coprinopsis cinerea (Coprinus cinereus).</title>
        <authorList>
            <person name="Stajich J.E."/>
            <person name="Wilke S.K."/>
            <person name="Ahren D."/>
            <person name="Au C.H."/>
            <person name="Birren B.W."/>
            <person name="Borodovsky M."/>
            <person name="Burns C."/>
            <person name="Canback B."/>
            <person name="Casselton L.A."/>
            <person name="Cheng C.K."/>
            <person name="Deng J."/>
            <person name="Dietrich F.S."/>
            <person name="Fargo D.C."/>
            <person name="Farman M.L."/>
            <person name="Gathman A.C."/>
            <person name="Goldberg J."/>
            <person name="Guigo R."/>
            <person name="Hoegger P.J."/>
            <person name="Hooker J.B."/>
            <person name="Huggins A."/>
            <person name="James T.Y."/>
            <person name="Kamada T."/>
            <person name="Kilaru S."/>
            <person name="Kodira C."/>
            <person name="Kues U."/>
            <person name="Kupfer D."/>
            <person name="Kwan H.S."/>
            <person name="Lomsadze A."/>
            <person name="Li W."/>
            <person name="Lilly W.W."/>
            <person name="Ma L.J."/>
            <person name="Mackey A.J."/>
            <person name="Manning G."/>
            <person name="Martin F."/>
            <person name="Muraguchi H."/>
            <person name="Natvig D.O."/>
            <person name="Palmerini H."/>
            <person name="Ramesh M.A."/>
            <person name="Rehmeyer C.J."/>
            <person name="Roe B.A."/>
            <person name="Shenoy N."/>
            <person name="Stanke M."/>
            <person name="Ter-Hovhannisyan V."/>
            <person name="Tunlid A."/>
            <person name="Velagapudi R."/>
            <person name="Vision T.J."/>
            <person name="Zeng Q."/>
            <person name="Zolan M.E."/>
            <person name="Pukkila P.J."/>
        </authorList>
    </citation>
    <scope>NUCLEOTIDE SEQUENCE [LARGE SCALE GENOMIC DNA]</scope>
    <source>
        <strain evidence="9">Okayama-7 / 130 / ATCC MYA-4618 / FGSC 9003</strain>
    </source>
</reference>
<feature type="domain" description="DHHA2" evidence="7">
    <location>
        <begin position="250"/>
        <end position="334"/>
    </location>
</feature>
<dbReference type="EMBL" id="AACS02000006">
    <property type="protein sequence ID" value="EAU84042.2"/>
    <property type="molecule type" value="Genomic_DNA"/>
</dbReference>
<dbReference type="Pfam" id="PF02833">
    <property type="entry name" value="DHHA2"/>
    <property type="match status" value="1"/>
</dbReference>
<proteinExistence type="predicted"/>
<evidence type="ECO:0000259" key="6">
    <source>
        <dbReference type="Pfam" id="PF01368"/>
    </source>
</evidence>
<name>A8NZZ7_COPC7</name>
<dbReference type="SUPFAM" id="SSF64182">
    <property type="entry name" value="DHH phosphoesterases"/>
    <property type="match status" value="1"/>
</dbReference>
<dbReference type="GO" id="GO:0004309">
    <property type="term" value="F:exopolyphosphatase activity"/>
    <property type="evidence" value="ECO:0007669"/>
    <property type="project" value="TreeGrafter"/>
</dbReference>
<evidence type="ECO:0000313" key="9">
    <source>
        <dbReference type="Proteomes" id="UP000001861"/>
    </source>
</evidence>
<feature type="compositionally biased region" description="Basic and acidic residues" evidence="5">
    <location>
        <begin position="404"/>
        <end position="463"/>
    </location>
</feature>
<dbReference type="Gene3D" id="3.10.310.20">
    <property type="entry name" value="DHHA2 domain"/>
    <property type="match status" value="2"/>
</dbReference>
<feature type="region of interest" description="Disordered" evidence="5">
    <location>
        <begin position="335"/>
        <end position="500"/>
    </location>
</feature>
<evidence type="ECO:0000256" key="4">
    <source>
        <dbReference type="ARBA" id="ARBA00023211"/>
    </source>
</evidence>
<dbReference type="RefSeq" id="XP_001837785.2">
    <property type="nucleotide sequence ID" value="XM_001837733.2"/>
</dbReference>
<feature type="compositionally biased region" description="Basic and acidic residues" evidence="5">
    <location>
        <begin position="335"/>
        <end position="389"/>
    </location>
</feature>
<dbReference type="Gene3D" id="3.90.1640.10">
    <property type="entry name" value="inorganic pyrophosphatase (n-terminal core)"/>
    <property type="match status" value="1"/>
</dbReference>
<dbReference type="GeneID" id="6014347"/>